<dbReference type="Proteomes" id="UP000268844">
    <property type="component" value="Unassembled WGS sequence"/>
</dbReference>
<name>A0A447IGM2_9HYPH</name>
<reference evidence="2 3" key="1">
    <citation type="submission" date="2018-12" db="EMBL/GenBank/DDBJ databases">
        <authorList>
            <person name="Criscuolo A."/>
        </authorList>
    </citation>
    <scope>NUCLEOTIDE SEQUENCE [LARGE SCALE GENOMIC DNA]</scope>
    <source>
        <strain evidence="2">ACIP1116281</strain>
    </source>
</reference>
<evidence type="ECO:0000313" key="2">
    <source>
        <dbReference type="EMBL" id="VDS06572.1"/>
    </source>
</evidence>
<sequence>MNTSEARKAGAHRLSGWQAIANYFQRNPSTVRRWAAEHGLPIHRPAGTMARKGAAVFAYPEELDDWLRRFTSGAANTNPASGQQPLPDAPMSPPAPPRIGPSLKILAFGAAVAALALVTPLLLSLGDASSRPQPDVPASSEVSRDLYTDAVYLVEKRTPDSVTQGAAILQQLTRSEPANVLAWTQLATAYNLMVEYGEIDAATGYQRSHDAAQRALELDSTLAQAMTVVADIDFFWLRDLKAGLARFEQALVRDPGDVQTLHWYASALALSGEPSRALVEIRKAKYADPNSRSIRVSEAIILLAGGQAAAAREVLQSLVRHEPSYRNPYRFLAFVELRRQNYEAYLAAWTQRFALTHDAEGQKVVDAGRRGLAEGGPDGMRSAMAAAVSGEDVRTALEPYFLAHVDALAGSPADAIASLARIETRHAFYYSIDPAFFHLRQDAEFQEALRSMKLPVL</sequence>
<keyword evidence="3" id="KW-1185">Reference proteome</keyword>
<dbReference type="Gene3D" id="1.25.40.10">
    <property type="entry name" value="Tetratricopeptide repeat domain"/>
    <property type="match status" value="1"/>
</dbReference>
<dbReference type="EMBL" id="UZWD01000053">
    <property type="protein sequence ID" value="VDS06572.1"/>
    <property type="molecule type" value="Genomic_DNA"/>
</dbReference>
<feature type="compositionally biased region" description="Polar residues" evidence="1">
    <location>
        <begin position="73"/>
        <end position="84"/>
    </location>
</feature>
<accession>A0A447IGM2</accession>
<proteinExistence type="predicted"/>
<dbReference type="RefSeq" id="WP_126152087.1">
    <property type="nucleotide sequence ID" value="NZ_JBHTMH010000001.1"/>
</dbReference>
<organism evidence="2 3">
    <name type="scientific">Devosia equisanguinis</name>
    <dbReference type="NCBI Taxonomy" id="2490941"/>
    <lineage>
        <taxon>Bacteria</taxon>
        <taxon>Pseudomonadati</taxon>
        <taxon>Pseudomonadota</taxon>
        <taxon>Alphaproteobacteria</taxon>
        <taxon>Hyphomicrobiales</taxon>
        <taxon>Devosiaceae</taxon>
        <taxon>Devosia</taxon>
    </lineage>
</organism>
<feature type="compositionally biased region" description="Pro residues" evidence="1">
    <location>
        <begin position="87"/>
        <end position="96"/>
    </location>
</feature>
<evidence type="ECO:0000256" key="1">
    <source>
        <dbReference type="SAM" id="MobiDB-lite"/>
    </source>
</evidence>
<dbReference type="AlphaFoldDB" id="A0A447IGM2"/>
<evidence type="ECO:0000313" key="3">
    <source>
        <dbReference type="Proteomes" id="UP000268844"/>
    </source>
</evidence>
<dbReference type="InterPro" id="IPR011990">
    <property type="entry name" value="TPR-like_helical_dom_sf"/>
</dbReference>
<feature type="region of interest" description="Disordered" evidence="1">
    <location>
        <begin position="72"/>
        <end position="96"/>
    </location>
</feature>
<gene>
    <name evidence="2" type="ORF">DEVEQU_03736</name>
</gene>
<dbReference type="SUPFAM" id="SSF48452">
    <property type="entry name" value="TPR-like"/>
    <property type="match status" value="1"/>
</dbReference>
<dbReference type="OrthoDB" id="7169102at2"/>
<protein>
    <submittedName>
        <fullName evidence="2">Invasion protein regulator</fullName>
    </submittedName>
</protein>